<name>A0A9Q2ERZ2_9GAMM</name>
<evidence type="ECO:0000313" key="1">
    <source>
        <dbReference type="EMBL" id="URG48724.1"/>
    </source>
</evidence>
<dbReference type="SMART" id="SM00966">
    <property type="entry name" value="SpoVT_AbrB"/>
    <property type="match status" value="1"/>
</dbReference>
<dbReference type="InterPro" id="IPR031848">
    <property type="entry name" value="PrlF_antitoxin"/>
</dbReference>
<keyword evidence="2" id="KW-1185">Reference proteome</keyword>
<dbReference type="InterPro" id="IPR037914">
    <property type="entry name" value="SpoVT-AbrB_sf"/>
</dbReference>
<dbReference type="GO" id="GO:0097351">
    <property type="term" value="F:toxin sequestering activity"/>
    <property type="evidence" value="ECO:0007669"/>
    <property type="project" value="InterPro"/>
</dbReference>
<dbReference type="RefSeq" id="WP_180785957.1">
    <property type="nucleotide sequence ID" value="NZ_CP065177.1"/>
</dbReference>
<dbReference type="GO" id="GO:0003677">
    <property type="term" value="F:DNA binding"/>
    <property type="evidence" value="ECO:0007669"/>
    <property type="project" value="InterPro"/>
</dbReference>
<protein>
    <submittedName>
        <fullName evidence="1">Type II toxin-antitoxin system PrlF family antitoxin</fullName>
    </submittedName>
</protein>
<dbReference type="NCBIfam" id="NF007429">
    <property type="entry name" value="PRK09974.1"/>
    <property type="match status" value="1"/>
</dbReference>
<dbReference type="Proteomes" id="UP000806577">
    <property type="component" value="Chromosome"/>
</dbReference>
<dbReference type="Gene3D" id="2.10.260.10">
    <property type="match status" value="1"/>
</dbReference>
<dbReference type="SUPFAM" id="SSF89447">
    <property type="entry name" value="AbrB/MazE/MraZ-like"/>
    <property type="match status" value="1"/>
</dbReference>
<reference evidence="1 2" key="1">
    <citation type="journal article" date="2021" name="Int. J. Syst. Evol. Microbiol.">
        <title>&lt;i&gt;Pectobacterium quasiaquaticum&lt;/i&gt; sp. nov., isolated from waterways.</title>
        <authorList>
            <person name="Ben Moussa H."/>
            <person name="Pedron J."/>
            <person name="Bertrand C."/>
            <person name="Hecquet A."/>
            <person name="Barny M.A."/>
        </authorList>
    </citation>
    <scope>NUCLEOTIDE SEQUENCE [LARGE SCALE GENOMIC DNA]</scope>
    <source>
        <strain evidence="1 2">A477-S1-J17</strain>
    </source>
</reference>
<evidence type="ECO:0000313" key="2">
    <source>
        <dbReference type="Proteomes" id="UP000806577"/>
    </source>
</evidence>
<dbReference type="Pfam" id="PF15937">
    <property type="entry name" value="PrlF_antitoxin"/>
    <property type="match status" value="1"/>
</dbReference>
<sequence>MFDLKSADVLLRADSRLTARSQTTIPSSVRDAMNLQPGEYIHYSVLPGGQVLISRREEVIDDDPVIHHFLHFLAEDMQRHPENIKPFDQSLMSRASVLTAGMDIDLDAPLTDDE</sequence>
<dbReference type="GO" id="GO:0003700">
    <property type="term" value="F:DNA-binding transcription factor activity"/>
    <property type="evidence" value="ECO:0007669"/>
    <property type="project" value="InterPro"/>
</dbReference>
<gene>
    <name evidence="1" type="ORF">IG609_018610</name>
</gene>
<accession>A0A9Q2ERZ2</accession>
<dbReference type="GO" id="GO:0001558">
    <property type="term" value="P:regulation of cell growth"/>
    <property type="evidence" value="ECO:0007669"/>
    <property type="project" value="InterPro"/>
</dbReference>
<dbReference type="KEGG" id="pqu:IG609_018610"/>
<proteinExistence type="predicted"/>
<dbReference type="InterPro" id="IPR007159">
    <property type="entry name" value="SpoVT-AbrB_dom"/>
</dbReference>
<dbReference type="EMBL" id="CP065177">
    <property type="protein sequence ID" value="URG48724.1"/>
    <property type="molecule type" value="Genomic_DNA"/>
</dbReference>
<organism evidence="1 2">
    <name type="scientific">Pectobacterium quasiaquaticum</name>
    <dbReference type="NCBI Taxonomy" id="2774015"/>
    <lineage>
        <taxon>Bacteria</taxon>
        <taxon>Pseudomonadati</taxon>
        <taxon>Pseudomonadota</taxon>
        <taxon>Gammaproteobacteria</taxon>
        <taxon>Enterobacterales</taxon>
        <taxon>Pectobacteriaceae</taxon>
        <taxon>Pectobacterium</taxon>
    </lineage>
</organism>
<dbReference type="AlphaFoldDB" id="A0A9Q2ERZ2"/>